<dbReference type="CDD" id="cd00063">
    <property type="entry name" value="FN3"/>
    <property type="match status" value="1"/>
</dbReference>
<sequence length="428" mass="47235">MPWRSKLTRLQVLSEWQTSRRRRPRCKDLKKRAAAADTGETEQIDDITRMDEENDPRPETQEPRPPARPCPRSPLLKAMDAPRFSIKSRSSKRQLLMQLALLPPTGARAKVKPTPPGGPPPKAAAKAPTKTRDASSEIQRILGAASAEEKLQISGEATEEAILKVWKKLVLLLHPDKLQSLDDDTKAKGAEALHEVHAAKEELRQRAQQACAQVPVPPTRGSAPRCLNATPGARKYEISWMLPEVQDPKAPIEKYEVWGPRYCSEPGETFDWVLLATLPPLQSQFIIVEEAPTQQDVMWAADRVLRPTMSLAVYAVNGKGPSEALSLELPWTSAFPWLRGVGSLLCGKCFKLTPRGARQAWTACAGCGVGLAAELAIVVRCTGCGGEVLWQHNALSCTSCRKSFGHNMPSRRSHGQDGHDRYHGARAW</sequence>
<feature type="compositionally biased region" description="Basic residues" evidence="1">
    <location>
        <begin position="19"/>
        <end position="33"/>
    </location>
</feature>
<proteinExistence type="predicted"/>
<feature type="compositionally biased region" description="Pro residues" evidence="1">
    <location>
        <begin position="63"/>
        <end position="72"/>
    </location>
</feature>
<feature type="region of interest" description="Disordered" evidence="1">
    <location>
        <begin position="16"/>
        <end position="91"/>
    </location>
</feature>
<dbReference type="Gene3D" id="1.10.287.110">
    <property type="entry name" value="DnaJ domain"/>
    <property type="match status" value="1"/>
</dbReference>
<name>A0AA36IA78_9DINO</name>
<feature type="compositionally biased region" description="Pro residues" evidence="1">
    <location>
        <begin position="113"/>
        <end position="122"/>
    </location>
</feature>
<dbReference type="SUPFAM" id="SSF46565">
    <property type="entry name" value="Chaperone J-domain"/>
    <property type="match status" value="1"/>
</dbReference>
<dbReference type="Proteomes" id="UP001178507">
    <property type="component" value="Unassembled WGS sequence"/>
</dbReference>
<dbReference type="CDD" id="cd06257">
    <property type="entry name" value="DnaJ"/>
    <property type="match status" value="1"/>
</dbReference>
<dbReference type="InterPro" id="IPR003961">
    <property type="entry name" value="FN3_dom"/>
</dbReference>
<comment type="caution">
    <text evidence="2">The sequence shown here is derived from an EMBL/GenBank/DDBJ whole genome shotgun (WGS) entry which is preliminary data.</text>
</comment>
<feature type="region of interest" description="Disordered" evidence="1">
    <location>
        <begin position="105"/>
        <end position="132"/>
    </location>
</feature>
<dbReference type="AlphaFoldDB" id="A0AA36IA78"/>
<dbReference type="InterPro" id="IPR036869">
    <property type="entry name" value="J_dom_sf"/>
</dbReference>
<evidence type="ECO:0008006" key="4">
    <source>
        <dbReference type="Google" id="ProtNLM"/>
    </source>
</evidence>
<evidence type="ECO:0000313" key="3">
    <source>
        <dbReference type="Proteomes" id="UP001178507"/>
    </source>
</evidence>
<feature type="compositionally biased region" description="Basic and acidic residues" evidence="1">
    <location>
        <begin position="46"/>
        <end position="62"/>
    </location>
</feature>
<organism evidence="2 3">
    <name type="scientific">Effrenium voratum</name>
    <dbReference type="NCBI Taxonomy" id="2562239"/>
    <lineage>
        <taxon>Eukaryota</taxon>
        <taxon>Sar</taxon>
        <taxon>Alveolata</taxon>
        <taxon>Dinophyceae</taxon>
        <taxon>Suessiales</taxon>
        <taxon>Symbiodiniaceae</taxon>
        <taxon>Effrenium</taxon>
    </lineage>
</organism>
<evidence type="ECO:0000313" key="2">
    <source>
        <dbReference type="EMBL" id="CAJ1383784.1"/>
    </source>
</evidence>
<accession>A0AA36IA78</accession>
<gene>
    <name evidence="2" type="ORF">EVOR1521_LOCUS10806</name>
</gene>
<evidence type="ECO:0000256" key="1">
    <source>
        <dbReference type="SAM" id="MobiDB-lite"/>
    </source>
</evidence>
<dbReference type="EMBL" id="CAUJNA010001047">
    <property type="protein sequence ID" value="CAJ1383784.1"/>
    <property type="molecule type" value="Genomic_DNA"/>
</dbReference>
<dbReference type="InterPro" id="IPR001623">
    <property type="entry name" value="DnaJ_domain"/>
</dbReference>
<keyword evidence="3" id="KW-1185">Reference proteome</keyword>
<reference evidence="2" key="1">
    <citation type="submission" date="2023-08" db="EMBL/GenBank/DDBJ databases">
        <authorList>
            <person name="Chen Y."/>
            <person name="Shah S."/>
            <person name="Dougan E. K."/>
            <person name="Thang M."/>
            <person name="Chan C."/>
        </authorList>
    </citation>
    <scope>NUCLEOTIDE SEQUENCE</scope>
</reference>
<protein>
    <recommendedName>
        <fullName evidence="4">J domain-containing protein</fullName>
    </recommendedName>
</protein>